<dbReference type="STRING" id="1331196.A0A1B9IJM7"/>
<feature type="transmembrane region" description="Helical" evidence="8">
    <location>
        <begin position="438"/>
        <end position="457"/>
    </location>
</feature>
<sequence length="477" mass="53095">MRGLAAIGPMRGAILGKDIPLSQPFLHTRQLSSSPSSSSSSRIRHGYSTPTPARLRPSSRPRILSLLPLQSQRISTPSSIRSFSVLPSSLNPSLPEVIEEAHAITTTDEALTPVSTIFDPVIDPLSSLLLEINHPFGYGISIICITLLVRTIFTLPVSLWQRKRALKTKQIVEPELKIINERLAKSIARDYRKAGKGYKEYLLEVRRQVAKAQSALHKKHSTHPFITTWAPLLMHIPIFVTLSLTIRRTLEITNSPFSNENFLWLDHLGEVDPYGVLPILGSCLAFGNAELMGMKRSQQSVKTDQVDNDKIRDQVNKEDILPTPQPRPQSQQDGPKPQPSGLFSHKQNPTTHNHSHKSIPTSNRSRKLSTSSSASVAQQSQRPKRTNPLVDVPQEDVPVPFSPARQQEIRRNFLAGVLRFSAVGFGLIASQMPAGVTLYWVTSIAFSLVQNLVLSWWPQYKAQREKAKLLAEMAAGR</sequence>
<feature type="region of interest" description="Disordered" evidence="7">
    <location>
        <begin position="28"/>
        <end position="58"/>
    </location>
</feature>
<evidence type="ECO:0000256" key="6">
    <source>
        <dbReference type="RuleBase" id="RU003945"/>
    </source>
</evidence>
<reference evidence="10 11" key="1">
    <citation type="submission" date="2013-07" db="EMBL/GenBank/DDBJ databases">
        <title>The Genome Sequence of Kwoniella mangroviensis CBS10435.</title>
        <authorList>
            <consortium name="The Broad Institute Genome Sequencing Platform"/>
            <person name="Cuomo C."/>
            <person name="Litvintseva A."/>
            <person name="Chen Y."/>
            <person name="Heitman J."/>
            <person name="Sun S."/>
            <person name="Springer D."/>
            <person name="Dromer F."/>
            <person name="Young S.K."/>
            <person name="Zeng Q."/>
            <person name="Gargeya S."/>
            <person name="Fitzgerald M."/>
            <person name="Abouelleil A."/>
            <person name="Alvarado L."/>
            <person name="Berlin A.M."/>
            <person name="Chapman S.B."/>
            <person name="Dewar J."/>
            <person name="Goldberg J."/>
            <person name="Griggs A."/>
            <person name="Gujja S."/>
            <person name="Hansen M."/>
            <person name="Howarth C."/>
            <person name="Imamovic A."/>
            <person name="Larimer J."/>
            <person name="McCowan C."/>
            <person name="Murphy C."/>
            <person name="Pearson M."/>
            <person name="Priest M."/>
            <person name="Roberts A."/>
            <person name="Saif S."/>
            <person name="Shea T."/>
            <person name="Sykes S."/>
            <person name="Wortman J."/>
            <person name="Nusbaum C."/>
            <person name="Birren B."/>
        </authorList>
    </citation>
    <scope>NUCLEOTIDE SEQUENCE [LARGE SCALE GENOMIC DNA]</scope>
    <source>
        <strain evidence="10 11">CBS 10435</strain>
    </source>
</reference>
<keyword evidence="11" id="KW-1185">Reference proteome</keyword>
<evidence type="ECO:0000256" key="5">
    <source>
        <dbReference type="ARBA" id="ARBA00023136"/>
    </source>
</evidence>
<organism evidence="10 11">
    <name type="scientific">Kwoniella mangroviensis CBS 10435</name>
    <dbReference type="NCBI Taxonomy" id="1331196"/>
    <lineage>
        <taxon>Eukaryota</taxon>
        <taxon>Fungi</taxon>
        <taxon>Dikarya</taxon>
        <taxon>Basidiomycota</taxon>
        <taxon>Agaricomycotina</taxon>
        <taxon>Tremellomycetes</taxon>
        <taxon>Tremellales</taxon>
        <taxon>Cryptococcaceae</taxon>
        <taxon>Kwoniella</taxon>
    </lineage>
</organism>
<dbReference type="Pfam" id="PF02096">
    <property type="entry name" value="60KD_IMP"/>
    <property type="match status" value="1"/>
</dbReference>
<evidence type="ECO:0000256" key="1">
    <source>
        <dbReference type="ARBA" id="ARBA00004141"/>
    </source>
</evidence>
<dbReference type="InterPro" id="IPR001708">
    <property type="entry name" value="YidC/ALB3/OXA1/COX18"/>
</dbReference>
<feature type="transmembrane region" description="Helical" evidence="8">
    <location>
        <begin position="136"/>
        <end position="160"/>
    </location>
</feature>
<gene>
    <name evidence="10" type="ORF">L486_07054</name>
</gene>
<evidence type="ECO:0000256" key="3">
    <source>
        <dbReference type="ARBA" id="ARBA00022692"/>
    </source>
</evidence>
<feature type="compositionally biased region" description="Basic and acidic residues" evidence="7">
    <location>
        <begin position="304"/>
        <end position="320"/>
    </location>
</feature>
<dbReference type="Proteomes" id="UP000092583">
    <property type="component" value="Unassembled WGS sequence"/>
</dbReference>
<evidence type="ECO:0000259" key="9">
    <source>
        <dbReference type="Pfam" id="PF02096"/>
    </source>
</evidence>
<dbReference type="GO" id="GO:0032977">
    <property type="term" value="F:membrane insertase activity"/>
    <property type="evidence" value="ECO:0007669"/>
    <property type="project" value="InterPro"/>
</dbReference>
<dbReference type="InterPro" id="IPR028055">
    <property type="entry name" value="YidC/Oxa/ALB_C"/>
</dbReference>
<dbReference type="AlphaFoldDB" id="A0A1B9IJM7"/>
<evidence type="ECO:0000313" key="10">
    <source>
        <dbReference type="EMBL" id="OCF55570.1"/>
    </source>
</evidence>
<evidence type="ECO:0000256" key="8">
    <source>
        <dbReference type="SAM" id="Phobius"/>
    </source>
</evidence>
<name>A0A1B9IJM7_9TREE</name>
<feature type="region of interest" description="Disordered" evidence="7">
    <location>
        <begin position="296"/>
        <end position="399"/>
    </location>
</feature>
<evidence type="ECO:0000256" key="4">
    <source>
        <dbReference type="ARBA" id="ARBA00022989"/>
    </source>
</evidence>
<dbReference type="EMBL" id="KI669466">
    <property type="protein sequence ID" value="OCF55570.1"/>
    <property type="molecule type" value="Genomic_DNA"/>
</dbReference>
<reference evidence="11" key="2">
    <citation type="submission" date="2013-12" db="EMBL/GenBank/DDBJ databases">
        <title>Evolution of pathogenesis and genome organization in the Tremellales.</title>
        <authorList>
            <person name="Cuomo C."/>
            <person name="Litvintseva A."/>
            <person name="Heitman J."/>
            <person name="Chen Y."/>
            <person name="Sun S."/>
            <person name="Springer D."/>
            <person name="Dromer F."/>
            <person name="Young S."/>
            <person name="Zeng Q."/>
            <person name="Chapman S."/>
            <person name="Gujja S."/>
            <person name="Saif S."/>
            <person name="Birren B."/>
        </authorList>
    </citation>
    <scope>NUCLEOTIDE SEQUENCE [LARGE SCALE GENOMIC DNA]</scope>
    <source>
        <strain evidence="11">CBS 10435</strain>
    </source>
</reference>
<dbReference type="GO" id="GO:0033617">
    <property type="term" value="P:mitochondrial respiratory chain complex IV assembly"/>
    <property type="evidence" value="ECO:0007669"/>
    <property type="project" value="TreeGrafter"/>
</dbReference>
<keyword evidence="4 8" id="KW-1133">Transmembrane helix</keyword>
<dbReference type="GO" id="GO:0005743">
    <property type="term" value="C:mitochondrial inner membrane"/>
    <property type="evidence" value="ECO:0007669"/>
    <property type="project" value="TreeGrafter"/>
</dbReference>
<keyword evidence="5 8" id="KW-0472">Membrane</keyword>
<feature type="compositionally biased region" description="Low complexity" evidence="7">
    <location>
        <begin position="32"/>
        <end position="41"/>
    </location>
</feature>
<proteinExistence type="inferred from homology"/>
<feature type="compositionally biased region" description="Low complexity" evidence="7">
    <location>
        <begin position="368"/>
        <end position="381"/>
    </location>
</feature>
<evidence type="ECO:0000256" key="7">
    <source>
        <dbReference type="SAM" id="MobiDB-lite"/>
    </source>
</evidence>
<comment type="subcellular location">
    <subcellularLocation>
        <location evidence="1 6">Membrane</location>
        <topology evidence="1 6">Multi-pass membrane protein</topology>
    </subcellularLocation>
</comment>
<keyword evidence="3 6" id="KW-0812">Transmembrane</keyword>
<dbReference type="PANTHER" id="PTHR12428:SF65">
    <property type="entry name" value="CYTOCHROME C OXIDASE ASSEMBLY PROTEIN COX18, MITOCHONDRIAL"/>
    <property type="match status" value="1"/>
</dbReference>
<feature type="domain" description="Membrane insertase YidC/Oxa/ALB C-terminal" evidence="9">
    <location>
        <begin position="138"/>
        <end position="295"/>
    </location>
</feature>
<feature type="transmembrane region" description="Helical" evidence="8">
    <location>
        <begin position="413"/>
        <end position="432"/>
    </location>
</feature>
<dbReference type="OrthoDB" id="2436667at2759"/>
<dbReference type="GO" id="GO:0032979">
    <property type="term" value="P:protein insertion into mitochondrial inner membrane from matrix"/>
    <property type="evidence" value="ECO:0007669"/>
    <property type="project" value="TreeGrafter"/>
</dbReference>
<protein>
    <recommendedName>
        <fullName evidence="9">Membrane insertase YidC/Oxa/ALB C-terminal domain-containing protein</fullName>
    </recommendedName>
</protein>
<evidence type="ECO:0000313" key="11">
    <source>
        <dbReference type="Proteomes" id="UP000092583"/>
    </source>
</evidence>
<dbReference type="PANTHER" id="PTHR12428">
    <property type="entry name" value="OXA1"/>
    <property type="match status" value="1"/>
</dbReference>
<evidence type="ECO:0000256" key="2">
    <source>
        <dbReference type="ARBA" id="ARBA00009877"/>
    </source>
</evidence>
<comment type="similarity">
    <text evidence="2 6">Belongs to the OXA1/ALB3/YidC family.</text>
</comment>
<accession>A0A1B9IJM7</accession>